<feature type="compositionally biased region" description="Polar residues" evidence="1">
    <location>
        <begin position="65"/>
        <end position="75"/>
    </location>
</feature>
<feature type="region of interest" description="Disordered" evidence="1">
    <location>
        <begin position="231"/>
        <end position="291"/>
    </location>
</feature>
<feature type="compositionally biased region" description="Basic and acidic residues" evidence="1">
    <location>
        <begin position="131"/>
        <end position="159"/>
    </location>
</feature>
<feature type="region of interest" description="Disordered" evidence="1">
    <location>
        <begin position="1"/>
        <end position="209"/>
    </location>
</feature>
<keyword evidence="3" id="KW-1185">Reference proteome</keyword>
<proteinExistence type="predicted"/>
<dbReference type="Proteomes" id="UP000811619">
    <property type="component" value="Unassembled WGS sequence"/>
</dbReference>
<gene>
    <name evidence="2" type="ORF">E4U42_000414</name>
</gene>
<sequence length="291" mass="31185">MTSPLSPVREASLNRATPPSKRKYDQYEVHASTASTITAAASATTRRSESPRSSPLVFRADETTTDPGQENMSPSKSRHSRVMSGTELSPLRILAAARDGPAGGADMGPPPQRGARRMQSPVSRFPVKVGGARDGDAGARAAKERKLSVERGARDREGLRTPMEVLEDERSGLSEEGEGEGPDISVLEKQQHEHDHEHGSDEAAAPDDSMVSTFSTFSVVPNLTVFANLGRSPAKHSAVETPRAKLRQVESLARPPSSSGSHGSTSNLLMDFTDQMRFPHKSPGKRASLSP</sequence>
<evidence type="ECO:0000313" key="3">
    <source>
        <dbReference type="Proteomes" id="UP000811619"/>
    </source>
</evidence>
<protein>
    <submittedName>
        <fullName evidence="2">Uncharacterized protein</fullName>
    </submittedName>
</protein>
<evidence type="ECO:0000256" key="1">
    <source>
        <dbReference type="SAM" id="MobiDB-lite"/>
    </source>
</evidence>
<feature type="compositionally biased region" description="Low complexity" evidence="1">
    <location>
        <begin position="257"/>
        <end position="266"/>
    </location>
</feature>
<comment type="caution">
    <text evidence="2">The sequence shown here is derived from an EMBL/GenBank/DDBJ whole genome shotgun (WGS) entry which is preliminary data.</text>
</comment>
<organism evidence="2 3">
    <name type="scientific">Claviceps africana</name>
    <dbReference type="NCBI Taxonomy" id="83212"/>
    <lineage>
        <taxon>Eukaryota</taxon>
        <taxon>Fungi</taxon>
        <taxon>Dikarya</taxon>
        <taxon>Ascomycota</taxon>
        <taxon>Pezizomycotina</taxon>
        <taxon>Sordariomycetes</taxon>
        <taxon>Hypocreomycetidae</taxon>
        <taxon>Hypocreales</taxon>
        <taxon>Clavicipitaceae</taxon>
        <taxon>Claviceps</taxon>
    </lineage>
</organism>
<feature type="compositionally biased region" description="Low complexity" evidence="1">
    <location>
        <begin position="31"/>
        <end position="45"/>
    </location>
</feature>
<feature type="non-terminal residue" evidence="2">
    <location>
        <position position="291"/>
    </location>
</feature>
<feature type="compositionally biased region" description="Basic and acidic residues" evidence="1">
    <location>
        <begin position="189"/>
        <end position="201"/>
    </location>
</feature>
<dbReference type="AlphaFoldDB" id="A0A8K0IZV0"/>
<evidence type="ECO:0000313" key="2">
    <source>
        <dbReference type="EMBL" id="KAG5914588.1"/>
    </source>
</evidence>
<reference evidence="2" key="1">
    <citation type="journal article" date="2020" name="bioRxiv">
        <title>Whole genome comparisons of ergot fungi reveals the divergence and evolution of species within the genus Claviceps are the result of varying mechanisms driving genome evolution and host range expansion.</title>
        <authorList>
            <person name="Wyka S.A."/>
            <person name="Mondo S.J."/>
            <person name="Liu M."/>
            <person name="Dettman J."/>
            <person name="Nalam V."/>
            <person name="Broders K.D."/>
        </authorList>
    </citation>
    <scope>NUCLEOTIDE SEQUENCE</scope>
    <source>
        <strain evidence="2">CCC 489</strain>
    </source>
</reference>
<name>A0A8K0IZV0_9HYPO</name>
<dbReference type="OrthoDB" id="5367584at2759"/>
<accession>A0A8K0IZV0</accession>
<dbReference type="EMBL" id="SRPY01001095">
    <property type="protein sequence ID" value="KAG5914588.1"/>
    <property type="molecule type" value="Genomic_DNA"/>
</dbReference>